<evidence type="ECO:0000259" key="5">
    <source>
        <dbReference type="SMART" id="SM00881"/>
    </source>
</evidence>
<dbReference type="Pfam" id="PF13549">
    <property type="entry name" value="ATP-grasp_5"/>
    <property type="match status" value="1"/>
</dbReference>
<evidence type="ECO:0000256" key="1">
    <source>
        <dbReference type="ARBA" id="ARBA00022598"/>
    </source>
</evidence>
<evidence type="ECO:0000313" key="6">
    <source>
        <dbReference type="EMBL" id="OGW99541.1"/>
    </source>
</evidence>
<dbReference type="GO" id="GO:0005524">
    <property type="term" value="F:ATP binding"/>
    <property type="evidence" value="ECO:0007669"/>
    <property type="project" value="UniProtKB-KW"/>
</dbReference>
<comment type="caution">
    <text evidence="6">The sequence shown here is derived from an EMBL/GenBank/DDBJ whole genome shotgun (WGS) entry which is preliminary data.</text>
</comment>
<proteinExistence type="inferred from homology"/>
<dbReference type="FunFam" id="3.30.1490.20:FF:000020">
    <property type="entry name" value="Protein lysine acetyltransferase"/>
    <property type="match status" value="1"/>
</dbReference>
<dbReference type="InterPro" id="IPR032875">
    <property type="entry name" value="Succ_CoA_lig_flav_dom"/>
</dbReference>
<organism evidence="6 7">
    <name type="scientific">Candidatus Danuiimicrobium aquiferis</name>
    <dbReference type="NCBI Taxonomy" id="1801832"/>
    <lineage>
        <taxon>Bacteria</taxon>
        <taxon>Pseudomonadati</taxon>
        <taxon>Candidatus Omnitrophota</taxon>
        <taxon>Candidatus Danuiimicrobium</taxon>
    </lineage>
</organism>
<accession>A0A1G1L306</accession>
<protein>
    <submittedName>
        <fullName evidence="6">Acyl-CoA synthetase</fullName>
    </submittedName>
</protein>
<dbReference type="InterPro" id="IPR014089">
    <property type="entry name" value="AcCoA-synth-alpha"/>
</dbReference>
<evidence type="ECO:0000256" key="3">
    <source>
        <dbReference type="ARBA" id="ARBA00022840"/>
    </source>
</evidence>
<evidence type="ECO:0000256" key="2">
    <source>
        <dbReference type="ARBA" id="ARBA00022741"/>
    </source>
</evidence>
<dbReference type="NCBIfam" id="TIGR02717">
    <property type="entry name" value="AcCoA-syn-alpha"/>
    <property type="match status" value="1"/>
</dbReference>
<dbReference type="Gene3D" id="3.30.1490.20">
    <property type="entry name" value="ATP-grasp fold, A domain"/>
    <property type="match status" value="1"/>
</dbReference>
<keyword evidence="1" id="KW-0436">Ligase</keyword>
<dbReference type="SUPFAM" id="SSF52210">
    <property type="entry name" value="Succinyl-CoA synthetase domains"/>
    <property type="match status" value="2"/>
</dbReference>
<dbReference type="InterPro" id="IPR003781">
    <property type="entry name" value="CoA-bd"/>
</dbReference>
<dbReference type="SUPFAM" id="SSF56059">
    <property type="entry name" value="Glutathione synthetase ATP-binding domain-like"/>
    <property type="match status" value="1"/>
</dbReference>
<dbReference type="GO" id="GO:0043758">
    <property type="term" value="F:acetate-CoA ligase (ADP-forming) activity"/>
    <property type="evidence" value="ECO:0007669"/>
    <property type="project" value="InterPro"/>
</dbReference>
<dbReference type="PANTHER" id="PTHR43334">
    <property type="entry name" value="ACETATE--COA LIGASE [ADP-FORMING]"/>
    <property type="match status" value="1"/>
</dbReference>
<dbReference type="InterPro" id="IPR013815">
    <property type="entry name" value="ATP_grasp_subdomain_1"/>
</dbReference>
<name>A0A1G1L306_9BACT</name>
<reference evidence="6 7" key="1">
    <citation type="journal article" date="2016" name="Nat. Commun.">
        <title>Thousands of microbial genomes shed light on interconnected biogeochemical processes in an aquifer system.</title>
        <authorList>
            <person name="Anantharaman K."/>
            <person name="Brown C.T."/>
            <person name="Hug L.A."/>
            <person name="Sharon I."/>
            <person name="Castelle C.J."/>
            <person name="Probst A.J."/>
            <person name="Thomas B.C."/>
            <person name="Singh A."/>
            <person name="Wilkins M.J."/>
            <person name="Karaoz U."/>
            <person name="Brodie E.L."/>
            <person name="Williams K.H."/>
            <person name="Hubbard S.S."/>
            <person name="Banfield J.F."/>
        </authorList>
    </citation>
    <scope>NUCLEOTIDE SEQUENCE [LARGE SCALE GENOMIC DNA]</scope>
</reference>
<comment type="similarity">
    <text evidence="4">In the N-terminal section; belongs to the acetate CoA ligase alpha subunit family.</text>
</comment>
<dbReference type="InterPro" id="IPR016102">
    <property type="entry name" value="Succinyl-CoA_synth-like"/>
</dbReference>
<dbReference type="Pfam" id="PF13607">
    <property type="entry name" value="Succ_CoA_lig"/>
    <property type="match status" value="1"/>
</dbReference>
<dbReference type="Gene3D" id="3.40.50.261">
    <property type="entry name" value="Succinyl-CoA synthetase domains"/>
    <property type="match status" value="2"/>
</dbReference>
<feature type="domain" description="CoA-binding" evidence="5">
    <location>
        <begin position="12"/>
        <end position="106"/>
    </location>
</feature>
<evidence type="ECO:0000256" key="4">
    <source>
        <dbReference type="ARBA" id="ARBA00060888"/>
    </source>
</evidence>
<dbReference type="AlphaFoldDB" id="A0A1G1L306"/>
<keyword evidence="2" id="KW-0547">Nucleotide-binding</keyword>
<dbReference type="SUPFAM" id="SSF51735">
    <property type="entry name" value="NAD(P)-binding Rossmann-fold domains"/>
    <property type="match status" value="1"/>
</dbReference>
<dbReference type="EMBL" id="MHFR01000004">
    <property type="protein sequence ID" value="OGW99541.1"/>
    <property type="molecule type" value="Genomic_DNA"/>
</dbReference>
<gene>
    <name evidence="6" type="ORF">A3G33_07855</name>
</gene>
<dbReference type="Pfam" id="PF13380">
    <property type="entry name" value="CoA_binding_2"/>
    <property type="match status" value="1"/>
</dbReference>
<dbReference type="Gene3D" id="3.40.50.720">
    <property type="entry name" value="NAD(P)-binding Rossmann-like Domain"/>
    <property type="match status" value="1"/>
</dbReference>
<dbReference type="InterPro" id="IPR051538">
    <property type="entry name" value="Acyl-CoA_Synth/Transferase"/>
</dbReference>
<dbReference type="Pfam" id="PF19045">
    <property type="entry name" value="Ligase_CoA_2"/>
    <property type="match status" value="1"/>
</dbReference>
<dbReference type="Gene3D" id="3.30.470.20">
    <property type="entry name" value="ATP-grasp fold, B domain"/>
    <property type="match status" value="1"/>
</dbReference>
<dbReference type="PANTHER" id="PTHR43334:SF1">
    <property type="entry name" value="3-HYDROXYPROPIONATE--COA LIGASE [ADP-FORMING]"/>
    <property type="match status" value="1"/>
</dbReference>
<dbReference type="SMART" id="SM00881">
    <property type="entry name" value="CoA_binding"/>
    <property type="match status" value="1"/>
</dbReference>
<dbReference type="InterPro" id="IPR036291">
    <property type="entry name" value="NAD(P)-bd_dom_sf"/>
</dbReference>
<evidence type="ECO:0000313" key="7">
    <source>
        <dbReference type="Proteomes" id="UP000178187"/>
    </source>
</evidence>
<keyword evidence="3" id="KW-0067">ATP-binding</keyword>
<sequence length="709" mass="76863">MKEEKRASFELLFSPKSVAIVGASRRKGSVGFSILKNMIDNYKGDLYAVNPKADEILGLKCYPTIKDIGKQVDLAVLILPSLAILAAFKECIDGGVKAVIVISAGFKETGKEGAALEKELAEMAQKNNIPLMGPNCLGLINTDPKVKLNASFAQRMPDEGNIAFLSQSGALCTAVLDYAKGENIGFSKFVSFGNKADIDELCFLEYLKDDPKTKAILMYVEDLVDGQAFIELAREITGEQENKKPIIAIKSGRTAQGAKAASSHTGSLAGSDSAYNAIFEQSGVIRAESLEEMFNLAIGLSSPKLPKGDRVAIVTNAGGPGIMATDACIGSGLQMPVLKPETQEELKKVLPPTANFSNPVDVIGDAFHDRYEHALRCVINDPNIDAILVILTPQAMTEIKETAQTIVDINKTTDKTIFACFMGAVDVLPGVKILEDNHIPQYRFPELAAKTLSAMVRFKKWGERSKTKVVMFKTDNAAARAIINEARQNGQRLLTVEQSLRVLQVYGFSMPVFHLAKSASEASKKAKEIGFPVAMKIVSPDIIHKLDVGGVKINLQNGKEVETEFQEMMKRVAASQPKAKVDGILIQAMGKKGREVILGMDNDPHFGPLIMFGLGGTFVEVFKDVTFRLAPIREASALGMIESIRAYSVLKGVRGQKPADIEAIKNSLLRLSQLSCELTDVVEIDINPLMVYDAGEGAHVIDARLILKS</sequence>
<dbReference type="Proteomes" id="UP000178187">
    <property type="component" value="Unassembled WGS sequence"/>
</dbReference>
<dbReference type="InterPro" id="IPR043938">
    <property type="entry name" value="Ligase_CoA_dom"/>
</dbReference>